<feature type="non-terminal residue" evidence="3">
    <location>
        <position position="126"/>
    </location>
</feature>
<evidence type="ECO:0000259" key="2">
    <source>
        <dbReference type="Pfam" id="PF23282"/>
    </source>
</evidence>
<dbReference type="InterPro" id="IPR058192">
    <property type="entry name" value="WHD_ROQ1-like"/>
</dbReference>
<feature type="domain" description="Disease resistance protein Roq1-like winged-helix" evidence="2">
    <location>
        <begin position="77"/>
        <end position="125"/>
    </location>
</feature>
<name>A0A392P557_9FABA</name>
<dbReference type="InterPro" id="IPR027417">
    <property type="entry name" value="P-loop_NTPase"/>
</dbReference>
<evidence type="ECO:0000256" key="1">
    <source>
        <dbReference type="ARBA" id="ARBA00022737"/>
    </source>
</evidence>
<reference evidence="3 4" key="1">
    <citation type="journal article" date="2018" name="Front. Plant Sci.">
        <title>Red Clover (Trifolium pratense) and Zigzag Clover (T. medium) - A Picture of Genomic Similarities and Differences.</title>
        <authorList>
            <person name="Dluhosova J."/>
            <person name="Istvanek J."/>
            <person name="Nedelnik J."/>
            <person name="Repkova J."/>
        </authorList>
    </citation>
    <scope>NUCLEOTIDE SEQUENCE [LARGE SCALE GENOMIC DNA]</scope>
    <source>
        <strain evidence="4">cv. 10/8</strain>
        <tissue evidence="3">Leaf</tissue>
    </source>
</reference>
<comment type="caution">
    <text evidence="3">The sequence shown here is derived from an EMBL/GenBank/DDBJ whole genome shotgun (WGS) entry which is preliminary data.</text>
</comment>
<dbReference type="Proteomes" id="UP000265520">
    <property type="component" value="Unassembled WGS sequence"/>
</dbReference>
<dbReference type="Pfam" id="PF23282">
    <property type="entry name" value="WHD_ROQ1"/>
    <property type="match status" value="1"/>
</dbReference>
<dbReference type="SUPFAM" id="SSF52540">
    <property type="entry name" value="P-loop containing nucleoside triphosphate hydrolases"/>
    <property type="match status" value="1"/>
</dbReference>
<protein>
    <submittedName>
        <fullName evidence="3">TIR-NBS-LRR type disease resistance protein</fullName>
    </submittedName>
</protein>
<dbReference type="EMBL" id="LXQA010060289">
    <property type="protein sequence ID" value="MCI05965.1"/>
    <property type="molecule type" value="Genomic_DNA"/>
</dbReference>
<evidence type="ECO:0000313" key="4">
    <source>
        <dbReference type="Proteomes" id="UP000265520"/>
    </source>
</evidence>
<organism evidence="3 4">
    <name type="scientific">Trifolium medium</name>
    <dbReference type="NCBI Taxonomy" id="97028"/>
    <lineage>
        <taxon>Eukaryota</taxon>
        <taxon>Viridiplantae</taxon>
        <taxon>Streptophyta</taxon>
        <taxon>Embryophyta</taxon>
        <taxon>Tracheophyta</taxon>
        <taxon>Spermatophyta</taxon>
        <taxon>Magnoliopsida</taxon>
        <taxon>eudicotyledons</taxon>
        <taxon>Gunneridae</taxon>
        <taxon>Pentapetalae</taxon>
        <taxon>rosids</taxon>
        <taxon>fabids</taxon>
        <taxon>Fabales</taxon>
        <taxon>Fabaceae</taxon>
        <taxon>Papilionoideae</taxon>
        <taxon>50 kb inversion clade</taxon>
        <taxon>NPAAA clade</taxon>
        <taxon>Hologalegina</taxon>
        <taxon>IRL clade</taxon>
        <taxon>Trifolieae</taxon>
        <taxon>Trifolium</taxon>
    </lineage>
</organism>
<sequence>MNILELYGADRIYEAGLMNDNDAHDLFCRKAFKSDYSKNTFAELIPEWRATFDGLQNNPDKRIMKVLHMSFAGLQPREKEIFLHVACFFEGEREDYVRRILHALGLQPDIGIPLIVEKSLITIRNQ</sequence>
<dbReference type="AlphaFoldDB" id="A0A392P557"/>
<keyword evidence="4" id="KW-1185">Reference proteome</keyword>
<accession>A0A392P557</accession>
<proteinExistence type="predicted"/>
<evidence type="ECO:0000313" key="3">
    <source>
        <dbReference type="EMBL" id="MCI05965.1"/>
    </source>
</evidence>
<keyword evidence="1" id="KW-0677">Repeat</keyword>